<evidence type="ECO:0000256" key="7">
    <source>
        <dbReference type="ARBA" id="ARBA00023004"/>
    </source>
</evidence>
<dbReference type="PROSITE" id="PS51379">
    <property type="entry name" value="4FE4S_FER_2"/>
    <property type="match status" value="4"/>
</dbReference>
<evidence type="ECO:0000256" key="6">
    <source>
        <dbReference type="ARBA" id="ARBA00023002"/>
    </source>
</evidence>
<protein>
    <recommendedName>
        <fullName evidence="9">4Fe-4S ferredoxin-type domain-containing protein</fullName>
    </recommendedName>
</protein>
<gene>
    <name evidence="10" type="ORF">AMJ83_10785</name>
</gene>
<dbReference type="AlphaFoldDB" id="A0A0S8FP34"/>
<evidence type="ECO:0000313" key="11">
    <source>
        <dbReference type="Proteomes" id="UP000051373"/>
    </source>
</evidence>
<dbReference type="EMBL" id="LJUJ01000035">
    <property type="protein sequence ID" value="KPK62486.1"/>
    <property type="molecule type" value="Genomic_DNA"/>
</dbReference>
<feature type="domain" description="4Fe-4S ferredoxin-type" evidence="9">
    <location>
        <begin position="540"/>
        <end position="568"/>
    </location>
</feature>
<dbReference type="Gene3D" id="3.30.70.3270">
    <property type="match status" value="1"/>
</dbReference>
<dbReference type="PANTHER" id="PTHR43498">
    <property type="entry name" value="FERREDOXIN:COB-COM HETERODISULFIDE REDUCTASE SUBUNIT A"/>
    <property type="match status" value="1"/>
</dbReference>
<feature type="domain" description="4Fe-4S ferredoxin-type" evidence="9">
    <location>
        <begin position="510"/>
        <end position="539"/>
    </location>
</feature>
<dbReference type="STRING" id="1703779.AMJ83_10785"/>
<evidence type="ECO:0000256" key="1">
    <source>
        <dbReference type="ARBA" id="ARBA00001974"/>
    </source>
</evidence>
<proteinExistence type="inferred from homology"/>
<dbReference type="SUPFAM" id="SSF51905">
    <property type="entry name" value="FAD/NAD(P)-binding domain"/>
    <property type="match status" value="1"/>
</dbReference>
<dbReference type="Gene3D" id="3.40.50.720">
    <property type="entry name" value="NAD(P)-binding Rossmann-like Domain"/>
    <property type="match status" value="1"/>
</dbReference>
<dbReference type="InterPro" id="IPR036188">
    <property type="entry name" value="FAD/NAD-bd_sf"/>
</dbReference>
<evidence type="ECO:0000256" key="2">
    <source>
        <dbReference type="ARBA" id="ARBA00006561"/>
    </source>
</evidence>
<accession>A0A0S8FP34</accession>
<dbReference type="InterPro" id="IPR017900">
    <property type="entry name" value="4Fe4S_Fe_S_CS"/>
</dbReference>
<dbReference type="InterPro" id="IPR017896">
    <property type="entry name" value="4Fe4S_Fe-S-bd"/>
</dbReference>
<comment type="cofactor">
    <cofactor evidence="1">
        <name>FAD</name>
        <dbReference type="ChEBI" id="CHEBI:57692"/>
    </cofactor>
</comment>
<evidence type="ECO:0000259" key="9">
    <source>
        <dbReference type="PROSITE" id="PS51379"/>
    </source>
</evidence>
<dbReference type="Pfam" id="PF12831">
    <property type="entry name" value="FAD_oxidored"/>
    <property type="match status" value="1"/>
</dbReference>
<dbReference type="Pfam" id="PF12838">
    <property type="entry name" value="Fer4_7"/>
    <property type="match status" value="1"/>
</dbReference>
<dbReference type="GO" id="GO:0016491">
    <property type="term" value="F:oxidoreductase activity"/>
    <property type="evidence" value="ECO:0007669"/>
    <property type="project" value="UniProtKB-KW"/>
</dbReference>
<reference evidence="10 11" key="1">
    <citation type="journal article" date="2015" name="Microbiome">
        <title>Genomic resolution of linkages in carbon, nitrogen, and sulfur cycling among widespread estuary sediment bacteria.</title>
        <authorList>
            <person name="Baker B.J."/>
            <person name="Lazar C.S."/>
            <person name="Teske A.P."/>
            <person name="Dick G.J."/>
        </authorList>
    </citation>
    <scope>NUCLEOTIDE SEQUENCE [LARGE SCALE GENOMIC DNA]</scope>
    <source>
        <strain evidence="10">SM23_42</strain>
    </source>
</reference>
<evidence type="ECO:0000256" key="5">
    <source>
        <dbReference type="ARBA" id="ARBA00022827"/>
    </source>
</evidence>
<evidence type="ECO:0000256" key="3">
    <source>
        <dbReference type="ARBA" id="ARBA00022485"/>
    </source>
</evidence>
<dbReference type="InterPro" id="IPR003813">
    <property type="entry name" value="MvhD/FlpD"/>
</dbReference>
<keyword evidence="6" id="KW-0560">Oxidoreductase</keyword>
<keyword evidence="7" id="KW-0408">Iron</keyword>
<dbReference type="Pfam" id="PF02662">
    <property type="entry name" value="FlpD"/>
    <property type="match status" value="1"/>
</dbReference>
<feature type="domain" description="4Fe-4S ferredoxin-type" evidence="9">
    <location>
        <begin position="201"/>
        <end position="229"/>
    </location>
</feature>
<name>A0A0S8FP34_UNCW3</name>
<keyword evidence="8" id="KW-0411">Iron-sulfur</keyword>
<evidence type="ECO:0000256" key="8">
    <source>
        <dbReference type="ARBA" id="ARBA00023014"/>
    </source>
</evidence>
<evidence type="ECO:0000256" key="4">
    <source>
        <dbReference type="ARBA" id="ARBA00022723"/>
    </source>
</evidence>
<dbReference type="Pfam" id="PF13237">
    <property type="entry name" value="Fer4_10"/>
    <property type="match status" value="1"/>
</dbReference>
<keyword evidence="3" id="KW-0004">4Fe-4S</keyword>
<comment type="similarity">
    <text evidence="2">Belongs to the HdrA family.</text>
</comment>
<dbReference type="PROSITE" id="PS00198">
    <property type="entry name" value="4FE4S_FER_1"/>
    <property type="match status" value="3"/>
</dbReference>
<keyword evidence="4" id="KW-0479">Metal-binding</keyword>
<dbReference type="Gene3D" id="3.30.70.20">
    <property type="match status" value="1"/>
</dbReference>
<sequence length="702" mass="77445">MRVLTCNCHGLIKFPELDLGPDVKIEQYDNLCKLKLDIGADETVVIAGCSPNLLEGIFPNANAEFVNLLEHITLVNHSPEKAEQLIVAAVAKMQNTPPVKTKVFNIKSKNALVIGGGIAGIEVATQLSKNGLPVVLIEKTPFLGGTVSKLDRLYPEGTPYSHTLMPLINKLQTSGNVTQFFNTEITDVTGRVGDYKIKLKAKPRGVVECINCANCIDVCPVEVNDAGKKRKAIYYIPTFPDMYAIDFDTCTKCGECVKVCPGKIDLEQKAQESDIDSGAIVVATGLNWYDVSKVEEYGYARLEGVMKTLEFERAVASGALYPKKVAIVYCAGSRDSKHLPYCSKICCLLGLKEAKLVKDRFPDAEVYVIAMDMRSYGTYEYLYNTLRDKGVSFIKGKPSEIHRRNGILVVKTEDLFTNELLEVEVDTVVLNSGFVADTITFDKFNIKLNGDFPVLFENAGLGNYELPRGIFTAGAATFPGSVSETLIDARKASYSALSLLRQDKIETRIPQAVVDEDLCSVCRMCIGTCPYNAISVVDDKIKINEELCMGCGICAITCPSYASQLEGWNHSGLYEQIRALVKEGDVLAIMCRWSAYNATEQAAHDKLKYPENVKIIRVPCTGAVDPSHVMLALRNGARGVLIGGCYPDACHYARGNFRAKAREQILRLNLEALGMRKDRVRLEWIGKDEAQKFADIVYEMNK</sequence>
<dbReference type="PANTHER" id="PTHR43498:SF1">
    <property type="entry name" value="COB--COM HETERODISULFIDE REDUCTASE IRON-SULFUR SUBUNIT A"/>
    <property type="match status" value="1"/>
</dbReference>
<dbReference type="InterPro" id="IPR039650">
    <property type="entry name" value="HdrA-like"/>
</dbReference>
<organism evidence="10 11">
    <name type="scientific">candidate division WOR_3 bacterium SM23_42</name>
    <dbReference type="NCBI Taxonomy" id="1703779"/>
    <lineage>
        <taxon>Bacteria</taxon>
        <taxon>Bacteria division WOR-3</taxon>
    </lineage>
</organism>
<keyword evidence="5" id="KW-0285">Flavoprotein</keyword>
<dbReference type="GO" id="GO:0051539">
    <property type="term" value="F:4 iron, 4 sulfur cluster binding"/>
    <property type="evidence" value="ECO:0007669"/>
    <property type="project" value="UniProtKB-KW"/>
</dbReference>
<keyword evidence="5" id="KW-0274">FAD</keyword>
<evidence type="ECO:0000313" key="10">
    <source>
        <dbReference type="EMBL" id="KPK62486.1"/>
    </source>
</evidence>
<comment type="caution">
    <text evidence="10">The sequence shown here is derived from an EMBL/GenBank/DDBJ whole genome shotgun (WGS) entry which is preliminary data.</text>
</comment>
<feature type="domain" description="4Fe-4S ferredoxin-type" evidence="9">
    <location>
        <begin position="241"/>
        <end position="269"/>
    </location>
</feature>
<dbReference type="GO" id="GO:0046872">
    <property type="term" value="F:metal ion binding"/>
    <property type="evidence" value="ECO:0007669"/>
    <property type="project" value="UniProtKB-KW"/>
</dbReference>
<dbReference type="Proteomes" id="UP000051373">
    <property type="component" value="Unassembled WGS sequence"/>
</dbReference>